<organism evidence="2 3">
    <name type="scientific">Microcella humidisoli</name>
    <dbReference type="NCBI Taxonomy" id="2963406"/>
    <lineage>
        <taxon>Bacteria</taxon>
        <taxon>Bacillati</taxon>
        <taxon>Actinomycetota</taxon>
        <taxon>Actinomycetes</taxon>
        <taxon>Micrococcales</taxon>
        <taxon>Microbacteriaceae</taxon>
        <taxon>Microcella</taxon>
    </lineage>
</organism>
<protein>
    <submittedName>
        <fullName evidence="2">Dihydrofolate reductase family protein</fullName>
    </submittedName>
</protein>
<dbReference type="RefSeq" id="WP_255159098.1">
    <property type="nucleotide sequence ID" value="NZ_CP101497.1"/>
</dbReference>
<dbReference type="PANTHER" id="PTHR38011">
    <property type="entry name" value="DIHYDROFOLATE REDUCTASE FAMILY PROTEIN (AFU_ORTHOLOGUE AFUA_8G06820)"/>
    <property type="match status" value="1"/>
</dbReference>
<sequence>MRQLIYYIATSIDGMIAEVDGSTERFTSDPSALAALAERYPQSFPTAFHEQLGITEAARSSPWSTVIMGRETFEPARRAGMRSPYAHLNQYVVSTTLGREIEPEVTLINEDPVAAVRELKAIAPGDIWLCGGGRLAHVLGDEIDRLIVKVNPFVAGVGRPLFAGPITGSAWALVGTHALPAGIVVLEYEREAA</sequence>
<proteinExistence type="predicted"/>
<feature type="domain" description="Bacterial bifunctional deaminase-reductase C-terminal" evidence="1">
    <location>
        <begin position="4"/>
        <end position="184"/>
    </location>
</feature>
<evidence type="ECO:0000313" key="3">
    <source>
        <dbReference type="Proteomes" id="UP001060039"/>
    </source>
</evidence>
<evidence type="ECO:0000259" key="1">
    <source>
        <dbReference type="Pfam" id="PF01872"/>
    </source>
</evidence>
<dbReference type="SUPFAM" id="SSF53597">
    <property type="entry name" value="Dihydrofolate reductase-like"/>
    <property type="match status" value="1"/>
</dbReference>
<dbReference type="InterPro" id="IPR050765">
    <property type="entry name" value="Riboflavin_Biosynth_HTPR"/>
</dbReference>
<keyword evidence="3" id="KW-1185">Reference proteome</keyword>
<gene>
    <name evidence="2" type="ORF">NNL39_09785</name>
</gene>
<dbReference type="InterPro" id="IPR024072">
    <property type="entry name" value="DHFR-like_dom_sf"/>
</dbReference>
<reference evidence="2" key="1">
    <citation type="submission" date="2022-07" db="EMBL/GenBank/DDBJ databases">
        <title>Taxonomic analysis of Microcella humidisoli nov. sp., isolated from riverside soil.</title>
        <authorList>
            <person name="Molina K.M."/>
            <person name="Kim S.B."/>
        </authorList>
    </citation>
    <scope>NUCLEOTIDE SEQUENCE</scope>
    <source>
        <strain evidence="2">MMS21-STM10</strain>
    </source>
</reference>
<dbReference type="EMBL" id="CP101497">
    <property type="protein sequence ID" value="UTT61957.1"/>
    <property type="molecule type" value="Genomic_DNA"/>
</dbReference>
<evidence type="ECO:0000313" key="2">
    <source>
        <dbReference type="EMBL" id="UTT61957.1"/>
    </source>
</evidence>
<dbReference type="PANTHER" id="PTHR38011:SF11">
    <property type="entry name" value="2,5-DIAMINO-6-RIBOSYLAMINO-4(3H)-PYRIMIDINONE 5'-PHOSPHATE REDUCTASE"/>
    <property type="match status" value="1"/>
</dbReference>
<accession>A0ABY5FV13</accession>
<name>A0ABY5FV13_9MICO</name>
<dbReference type="Proteomes" id="UP001060039">
    <property type="component" value="Chromosome"/>
</dbReference>
<dbReference type="Pfam" id="PF01872">
    <property type="entry name" value="RibD_C"/>
    <property type="match status" value="1"/>
</dbReference>
<dbReference type="InterPro" id="IPR002734">
    <property type="entry name" value="RibDG_C"/>
</dbReference>
<dbReference type="Gene3D" id="3.40.430.10">
    <property type="entry name" value="Dihydrofolate Reductase, subunit A"/>
    <property type="match status" value="1"/>
</dbReference>